<sequence>MGKNPNEDAAFVSLDIPHLDTYQVVPEAALGLPPLDVNKDSESTISDVSSSDISEDDDEFLLGEGDSSDSDSDNEEWEEMNGVMKSLESLVHRMERYTSRRQGSPSKRARHSYNDEFDEDHSLAVRTVPLFENFVNVQNPVNAIEKIQELMPMLDDQMTSFEKNVSDASNEYVVVAEFTMNTTITPTPTPGNEVAWSLSQNLTGLSLDSNVTNVAGLSALLELLGFPTIESSPKKIEDATDAAKKITAVREQIVLASEILPLPLQYSLHSLTKSFRECYNFSSPPTSNIALDVSPQFTGLILRSFFTDSACCSYFAICPVIDGQSFLRQYDEDPQNPRHPFLVSSLCSYAMTNSCQSRRYAKNSDEAVVLANHYYHSARSHLERCFDETNSPDTVQSLALLAMIENYRNQPREAGIYLSLAVRIFHVLMSAREHETLSVLWYTLKYVDLHLVFLNEIPSTSADTVYFTEIPRSLQIKDTPESEAEMDIKLCWFYVDGLSNILRTTMKKICVPNSSADIRELYEAFRRYYYETIPPSWQVHRVRNQDLDTKPPTYPQLFVQSYYIGCVVWLFQYCLPSGPLLPRADNPPHHYERFAMSTLLELMHSVILNLESLIRIGASCRVDASLHYAVHITFTKLAVCMIGAADEDARIVRWFVDQSLIRQWNGLKKTTAYKDDMPQFRNTVTQIGRNLLVLGLVTVEQLDDVKQEDFVKNLEIGVKADLERGNVDETVEEVWRIMARLQL</sequence>
<reference evidence="5 6" key="1">
    <citation type="journal article" date="2018" name="New Phytol.">
        <title>Phylogenomics of Endogonaceae and evolution of mycorrhizas within Mucoromycota.</title>
        <authorList>
            <person name="Chang Y."/>
            <person name="Desiro A."/>
            <person name="Na H."/>
            <person name="Sandor L."/>
            <person name="Lipzen A."/>
            <person name="Clum A."/>
            <person name="Barry K."/>
            <person name="Grigoriev I.V."/>
            <person name="Martin F.M."/>
            <person name="Stajich J.E."/>
            <person name="Smith M.E."/>
            <person name="Bonito G."/>
            <person name="Spatafora J.W."/>
        </authorList>
    </citation>
    <scope>NUCLEOTIDE SEQUENCE [LARGE SCALE GENOMIC DNA]</scope>
    <source>
        <strain evidence="5 6">AD002</strain>
    </source>
</reference>
<dbReference type="InterPro" id="IPR007219">
    <property type="entry name" value="XnlR_reg_dom"/>
</dbReference>
<gene>
    <name evidence="5" type="ORF">BC938DRAFT_482271</name>
</gene>
<feature type="compositionally biased region" description="Acidic residues" evidence="3">
    <location>
        <begin position="53"/>
        <end position="79"/>
    </location>
</feature>
<dbReference type="EMBL" id="RBNJ01007123">
    <property type="protein sequence ID" value="RUS28136.1"/>
    <property type="molecule type" value="Genomic_DNA"/>
</dbReference>
<evidence type="ECO:0000256" key="3">
    <source>
        <dbReference type="SAM" id="MobiDB-lite"/>
    </source>
</evidence>
<dbReference type="Proteomes" id="UP000274822">
    <property type="component" value="Unassembled WGS sequence"/>
</dbReference>
<evidence type="ECO:0000256" key="1">
    <source>
        <dbReference type="ARBA" id="ARBA00004123"/>
    </source>
</evidence>
<comment type="subcellular location">
    <subcellularLocation>
        <location evidence="1">Nucleus</location>
    </subcellularLocation>
</comment>
<feature type="compositionally biased region" description="Low complexity" evidence="3">
    <location>
        <begin position="43"/>
        <end position="52"/>
    </location>
</feature>
<dbReference type="PANTHER" id="PTHR31001:SF88">
    <property type="entry name" value="TRANSCRIPTION FACTOR PDR3"/>
    <property type="match status" value="1"/>
</dbReference>
<dbReference type="AlphaFoldDB" id="A0A433QE88"/>
<dbReference type="GO" id="GO:0003677">
    <property type="term" value="F:DNA binding"/>
    <property type="evidence" value="ECO:0007669"/>
    <property type="project" value="InterPro"/>
</dbReference>
<evidence type="ECO:0000259" key="4">
    <source>
        <dbReference type="Pfam" id="PF04082"/>
    </source>
</evidence>
<protein>
    <recommendedName>
        <fullName evidence="4">Xylanolytic transcriptional activator regulatory domain-containing protein</fullName>
    </recommendedName>
</protein>
<feature type="domain" description="Xylanolytic transcriptional activator regulatory" evidence="4">
    <location>
        <begin position="304"/>
        <end position="434"/>
    </location>
</feature>
<dbReference type="PANTHER" id="PTHR31001">
    <property type="entry name" value="UNCHARACTERIZED TRANSCRIPTIONAL REGULATORY PROTEIN"/>
    <property type="match status" value="1"/>
</dbReference>
<evidence type="ECO:0000313" key="6">
    <source>
        <dbReference type="Proteomes" id="UP000274822"/>
    </source>
</evidence>
<keyword evidence="6" id="KW-1185">Reference proteome</keyword>
<dbReference type="InterPro" id="IPR050613">
    <property type="entry name" value="Sec_Metabolite_Reg"/>
</dbReference>
<dbReference type="GO" id="GO:0005634">
    <property type="term" value="C:nucleus"/>
    <property type="evidence" value="ECO:0007669"/>
    <property type="project" value="UniProtKB-SubCell"/>
</dbReference>
<evidence type="ECO:0000313" key="5">
    <source>
        <dbReference type="EMBL" id="RUS28136.1"/>
    </source>
</evidence>
<comment type="caution">
    <text evidence="5">The sequence shown here is derived from an EMBL/GenBank/DDBJ whole genome shotgun (WGS) entry which is preliminary data.</text>
</comment>
<dbReference type="GO" id="GO:0006351">
    <property type="term" value="P:DNA-templated transcription"/>
    <property type="evidence" value="ECO:0007669"/>
    <property type="project" value="InterPro"/>
</dbReference>
<dbReference type="GO" id="GO:0008270">
    <property type="term" value="F:zinc ion binding"/>
    <property type="evidence" value="ECO:0007669"/>
    <property type="project" value="InterPro"/>
</dbReference>
<evidence type="ECO:0000256" key="2">
    <source>
        <dbReference type="ARBA" id="ARBA00023242"/>
    </source>
</evidence>
<proteinExistence type="predicted"/>
<accession>A0A433QE88</accession>
<feature type="region of interest" description="Disordered" evidence="3">
    <location>
        <begin position="32"/>
        <end position="79"/>
    </location>
</feature>
<name>A0A433QE88_9FUNG</name>
<keyword evidence="2" id="KW-0539">Nucleus</keyword>
<dbReference type="Pfam" id="PF04082">
    <property type="entry name" value="Fungal_trans"/>
    <property type="match status" value="1"/>
</dbReference>
<organism evidence="5 6">
    <name type="scientific">Jimgerdemannia flammicorona</name>
    <dbReference type="NCBI Taxonomy" id="994334"/>
    <lineage>
        <taxon>Eukaryota</taxon>
        <taxon>Fungi</taxon>
        <taxon>Fungi incertae sedis</taxon>
        <taxon>Mucoromycota</taxon>
        <taxon>Mucoromycotina</taxon>
        <taxon>Endogonomycetes</taxon>
        <taxon>Endogonales</taxon>
        <taxon>Endogonaceae</taxon>
        <taxon>Jimgerdemannia</taxon>
    </lineage>
</organism>
<dbReference type="CDD" id="cd12148">
    <property type="entry name" value="fungal_TF_MHR"/>
    <property type="match status" value="1"/>
</dbReference>